<organism evidence="4 5">
    <name type="scientific">Gordonia jinhuaensis</name>
    <dbReference type="NCBI Taxonomy" id="1517702"/>
    <lineage>
        <taxon>Bacteria</taxon>
        <taxon>Bacillati</taxon>
        <taxon>Actinomycetota</taxon>
        <taxon>Actinomycetes</taxon>
        <taxon>Mycobacteriales</taxon>
        <taxon>Gordoniaceae</taxon>
        <taxon>Gordonia</taxon>
    </lineage>
</organism>
<protein>
    <submittedName>
        <fullName evidence="4">Short-chain dehydrogenase/reductase</fullName>
    </submittedName>
</protein>
<comment type="caution">
    <text evidence="4">The sequence shown here is derived from an EMBL/GenBank/DDBJ whole genome shotgun (WGS) entry which is preliminary data.</text>
</comment>
<evidence type="ECO:0000313" key="5">
    <source>
        <dbReference type="Proteomes" id="UP000621454"/>
    </source>
</evidence>
<dbReference type="PRINTS" id="PR00080">
    <property type="entry name" value="SDRFAMILY"/>
</dbReference>
<dbReference type="Gene3D" id="3.40.50.720">
    <property type="entry name" value="NAD(P)-binding Rossmann-like Domain"/>
    <property type="match status" value="1"/>
</dbReference>
<keyword evidence="2" id="KW-0560">Oxidoreductase</keyword>
<sequence length="287" mass="30012">MTTPLTWLITGASQGFGKALTGEVLGRGQAVVASVRDPETVADLVHRYPDTLSVAVADLREPGAVEHVADHAVSRFGAVDVLVNNAGRAIVGAAEELTVEQLREVLELNFFAAAALTRAVLPGMRQRKSGTVIQMSSQGGRLSFPGMGAYSASKFALEGWSEALAAEMAPFGVRVVLVEPSRFRTGFNTSHSLGMATTMDAYADVVGPVRADLSGADGIQEGDPARAAVILADLAQADSIPLRLPLGTEAVARLGQCYERELANVLDWADIARGADFPGMPAAAQAV</sequence>
<reference evidence="4" key="1">
    <citation type="journal article" date="2014" name="Int. J. Syst. Evol. Microbiol.">
        <title>Complete genome sequence of Corynebacterium casei LMG S-19264T (=DSM 44701T), isolated from a smear-ripened cheese.</title>
        <authorList>
            <consortium name="US DOE Joint Genome Institute (JGI-PGF)"/>
            <person name="Walter F."/>
            <person name="Albersmeier A."/>
            <person name="Kalinowski J."/>
            <person name="Ruckert C."/>
        </authorList>
    </citation>
    <scope>NUCLEOTIDE SEQUENCE</scope>
    <source>
        <strain evidence="4">CGMCC 1.12827</strain>
    </source>
</reference>
<dbReference type="SUPFAM" id="SSF51735">
    <property type="entry name" value="NAD(P)-binding Rossmann-fold domains"/>
    <property type="match status" value="1"/>
</dbReference>
<reference evidence="4" key="2">
    <citation type="submission" date="2020-09" db="EMBL/GenBank/DDBJ databases">
        <authorList>
            <person name="Sun Q."/>
            <person name="Zhou Y."/>
        </authorList>
    </citation>
    <scope>NUCLEOTIDE SEQUENCE</scope>
    <source>
        <strain evidence="4">CGMCC 1.12827</strain>
    </source>
</reference>
<dbReference type="PANTHER" id="PTHR43976">
    <property type="entry name" value="SHORT CHAIN DEHYDROGENASE"/>
    <property type="match status" value="1"/>
</dbReference>
<name>A0A916WYL3_9ACTN</name>
<comment type="similarity">
    <text evidence="1 3">Belongs to the short-chain dehydrogenases/reductases (SDR) family.</text>
</comment>
<dbReference type="PANTHER" id="PTHR43976:SF16">
    <property type="entry name" value="SHORT-CHAIN DEHYDROGENASE_REDUCTASE FAMILY PROTEIN"/>
    <property type="match status" value="1"/>
</dbReference>
<dbReference type="RefSeq" id="WP_188587345.1">
    <property type="nucleotide sequence ID" value="NZ_BMGC01000024.1"/>
</dbReference>
<evidence type="ECO:0000256" key="1">
    <source>
        <dbReference type="ARBA" id="ARBA00006484"/>
    </source>
</evidence>
<dbReference type="InterPro" id="IPR051911">
    <property type="entry name" value="SDR_oxidoreductase"/>
</dbReference>
<evidence type="ECO:0000256" key="3">
    <source>
        <dbReference type="RuleBase" id="RU000363"/>
    </source>
</evidence>
<dbReference type="GO" id="GO:0016491">
    <property type="term" value="F:oxidoreductase activity"/>
    <property type="evidence" value="ECO:0007669"/>
    <property type="project" value="UniProtKB-KW"/>
</dbReference>
<accession>A0A916WYL3</accession>
<keyword evidence="5" id="KW-1185">Reference proteome</keyword>
<dbReference type="AlphaFoldDB" id="A0A916WYL3"/>
<evidence type="ECO:0000256" key="2">
    <source>
        <dbReference type="ARBA" id="ARBA00023002"/>
    </source>
</evidence>
<dbReference type="PROSITE" id="PS00061">
    <property type="entry name" value="ADH_SHORT"/>
    <property type="match status" value="1"/>
</dbReference>
<dbReference type="Pfam" id="PF00106">
    <property type="entry name" value="adh_short"/>
    <property type="match status" value="1"/>
</dbReference>
<gene>
    <name evidence="4" type="ORF">GCM10011489_29470</name>
</gene>
<dbReference type="CDD" id="cd05374">
    <property type="entry name" value="17beta-HSD-like_SDR_c"/>
    <property type="match status" value="1"/>
</dbReference>
<dbReference type="Proteomes" id="UP000621454">
    <property type="component" value="Unassembled WGS sequence"/>
</dbReference>
<proteinExistence type="inferred from homology"/>
<dbReference type="InterPro" id="IPR036291">
    <property type="entry name" value="NAD(P)-bd_dom_sf"/>
</dbReference>
<dbReference type="EMBL" id="BMGC01000024">
    <property type="protein sequence ID" value="GGB39953.1"/>
    <property type="molecule type" value="Genomic_DNA"/>
</dbReference>
<evidence type="ECO:0000313" key="4">
    <source>
        <dbReference type="EMBL" id="GGB39953.1"/>
    </source>
</evidence>
<dbReference type="InterPro" id="IPR002347">
    <property type="entry name" value="SDR_fam"/>
</dbReference>
<dbReference type="InterPro" id="IPR020904">
    <property type="entry name" value="Sc_DH/Rdtase_CS"/>
</dbReference>
<dbReference type="PRINTS" id="PR00081">
    <property type="entry name" value="GDHRDH"/>
</dbReference>